<evidence type="ECO:0000256" key="5">
    <source>
        <dbReference type="ARBA" id="ARBA00022989"/>
    </source>
</evidence>
<dbReference type="OrthoDB" id="280866at2"/>
<protein>
    <recommendedName>
        <fullName evidence="10">DoxX family protein</fullName>
    </recommendedName>
</protein>
<evidence type="ECO:0000256" key="2">
    <source>
        <dbReference type="ARBA" id="ARBA00006679"/>
    </source>
</evidence>
<evidence type="ECO:0000313" key="9">
    <source>
        <dbReference type="Proteomes" id="UP000235116"/>
    </source>
</evidence>
<keyword evidence="4 7" id="KW-0812">Transmembrane</keyword>
<feature type="transmembrane region" description="Helical" evidence="7">
    <location>
        <begin position="109"/>
        <end position="128"/>
    </location>
</feature>
<keyword evidence="9" id="KW-1185">Reference proteome</keyword>
<comment type="subcellular location">
    <subcellularLocation>
        <location evidence="1">Cell membrane</location>
        <topology evidence="1">Multi-pass membrane protein</topology>
    </subcellularLocation>
</comment>
<dbReference type="AlphaFoldDB" id="A0A2K9LKP9"/>
<feature type="transmembrane region" description="Helical" evidence="7">
    <location>
        <begin position="51"/>
        <end position="71"/>
    </location>
</feature>
<reference evidence="9" key="1">
    <citation type="submission" date="2017-08" db="EMBL/GenBank/DDBJ databases">
        <title>Direct submision.</title>
        <authorList>
            <person name="Kim S.-J."/>
            <person name="Rhee S.-K."/>
        </authorList>
    </citation>
    <scope>NUCLEOTIDE SEQUENCE [LARGE SCALE GENOMIC DNA]</scope>
    <source>
        <strain evidence="9">GI5</strain>
    </source>
</reference>
<dbReference type="GO" id="GO:0005886">
    <property type="term" value="C:plasma membrane"/>
    <property type="evidence" value="ECO:0007669"/>
    <property type="project" value="UniProtKB-SubCell"/>
</dbReference>
<keyword evidence="3" id="KW-1003">Cell membrane</keyword>
<accession>A0A2K9LKP9</accession>
<evidence type="ECO:0008006" key="10">
    <source>
        <dbReference type="Google" id="ProtNLM"/>
    </source>
</evidence>
<proteinExistence type="inferred from homology"/>
<evidence type="ECO:0000256" key="1">
    <source>
        <dbReference type="ARBA" id="ARBA00004651"/>
    </source>
</evidence>
<dbReference type="PANTHER" id="PTHR33452:SF1">
    <property type="entry name" value="INNER MEMBRANE PROTEIN YPHA-RELATED"/>
    <property type="match status" value="1"/>
</dbReference>
<dbReference type="EMBL" id="CP022684">
    <property type="protein sequence ID" value="AUM12936.1"/>
    <property type="molecule type" value="Genomic_DNA"/>
</dbReference>
<name>A0A2K9LKP9_9GAMM</name>
<evidence type="ECO:0000256" key="7">
    <source>
        <dbReference type="SAM" id="Phobius"/>
    </source>
</evidence>
<dbReference type="Pfam" id="PF07681">
    <property type="entry name" value="DoxX"/>
    <property type="match status" value="1"/>
</dbReference>
<sequence>MNHLNNPNIGALILRVALAAVLLSHSLYLKLFVFTLPGTAQFFSSIGLPGWLAYGVFIAEAVGGIAILLGLYTRQCALLMIPILLGATWAHLPNGWLFSNANGGWEYPLFLTFISASLACYGAGEYAIKPDHQHKVRTTPLVAAG</sequence>
<keyword evidence="5 7" id="KW-1133">Transmembrane helix</keyword>
<evidence type="ECO:0000256" key="3">
    <source>
        <dbReference type="ARBA" id="ARBA00022475"/>
    </source>
</evidence>
<evidence type="ECO:0000256" key="6">
    <source>
        <dbReference type="ARBA" id="ARBA00023136"/>
    </source>
</evidence>
<dbReference type="RefSeq" id="WP_101894316.1">
    <property type="nucleotide sequence ID" value="NZ_CP022684.1"/>
</dbReference>
<gene>
    <name evidence="8" type="ORF">Kalk_11100</name>
</gene>
<dbReference type="Proteomes" id="UP000235116">
    <property type="component" value="Chromosome"/>
</dbReference>
<dbReference type="PANTHER" id="PTHR33452">
    <property type="entry name" value="OXIDOREDUCTASE CATD-RELATED"/>
    <property type="match status" value="1"/>
</dbReference>
<organism evidence="8 9">
    <name type="scientific">Ketobacter alkanivorans</name>
    <dbReference type="NCBI Taxonomy" id="1917421"/>
    <lineage>
        <taxon>Bacteria</taxon>
        <taxon>Pseudomonadati</taxon>
        <taxon>Pseudomonadota</taxon>
        <taxon>Gammaproteobacteria</taxon>
        <taxon>Pseudomonadales</taxon>
        <taxon>Ketobacteraceae</taxon>
        <taxon>Ketobacter</taxon>
    </lineage>
</organism>
<dbReference type="InterPro" id="IPR051907">
    <property type="entry name" value="DoxX-like_oxidoreductase"/>
</dbReference>
<feature type="transmembrane region" description="Helical" evidence="7">
    <location>
        <begin position="78"/>
        <end position="97"/>
    </location>
</feature>
<dbReference type="InterPro" id="IPR032808">
    <property type="entry name" value="DoxX"/>
</dbReference>
<feature type="transmembrane region" description="Helical" evidence="7">
    <location>
        <begin position="12"/>
        <end position="31"/>
    </location>
</feature>
<dbReference type="KEGG" id="kak:Kalk_11100"/>
<evidence type="ECO:0000256" key="4">
    <source>
        <dbReference type="ARBA" id="ARBA00022692"/>
    </source>
</evidence>
<keyword evidence="6 7" id="KW-0472">Membrane</keyword>
<comment type="similarity">
    <text evidence="2">Belongs to the DoxX family.</text>
</comment>
<evidence type="ECO:0000313" key="8">
    <source>
        <dbReference type="EMBL" id="AUM12936.1"/>
    </source>
</evidence>